<dbReference type="Pfam" id="PF12657">
    <property type="entry name" value="TFIIIC_delta"/>
    <property type="match status" value="1"/>
</dbReference>
<reference evidence="3 4" key="1">
    <citation type="journal article" date="2011" name="Science">
        <title>Comparative functional genomics of the fission yeasts.</title>
        <authorList>
            <person name="Rhind N."/>
            <person name="Chen Z."/>
            <person name="Yassour M."/>
            <person name="Thompson D.A."/>
            <person name="Haas B.J."/>
            <person name="Habib N."/>
            <person name="Wapinski I."/>
            <person name="Roy S."/>
            <person name="Lin M.F."/>
            <person name="Heiman D.I."/>
            <person name="Young S.K."/>
            <person name="Furuya K."/>
            <person name="Guo Y."/>
            <person name="Pidoux A."/>
            <person name="Chen H.M."/>
            <person name="Robbertse B."/>
            <person name="Goldberg J.M."/>
            <person name="Aoki K."/>
            <person name="Bayne E.H."/>
            <person name="Berlin A.M."/>
            <person name="Desjardins C.A."/>
            <person name="Dobbs E."/>
            <person name="Dukaj L."/>
            <person name="Fan L."/>
            <person name="FitzGerald M.G."/>
            <person name="French C."/>
            <person name="Gujja S."/>
            <person name="Hansen K."/>
            <person name="Keifenheim D."/>
            <person name="Levin J.Z."/>
            <person name="Mosher R.A."/>
            <person name="Mueller C.A."/>
            <person name="Pfiffner J."/>
            <person name="Priest M."/>
            <person name="Russ C."/>
            <person name="Smialowska A."/>
            <person name="Swoboda P."/>
            <person name="Sykes S.M."/>
            <person name="Vaughn M."/>
            <person name="Vengrova S."/>
            <person name="Yoder R."/>
            <person name="Zeng Q."/>
            <person name="Allshire R."/>
            <person name="Baulcombe D."/>
            <person name="Birren B.W."/>
            <person name="Brown W."/>
            <person name="Ekwall K."/>
            <person name="Kellis M."/>
            <person name="Leatherwood J."/>
            <person name="Levin H."/>
            <person name="Margalit H."/>
            <person name="Martienssen R."/>
            <person name="Nieduszynski C.A."/>
            <person name="Spatafora J.W."/>
            <person name="Friedman N."/>
            <person name="Dalgaard J.Z."/>
            <person name="Baumann P."/>
            <person name="Niki H."/>
            <person name="Regev A."/>
            <person name="Nusbaum C."/>
        </authorList>
    </citation>
    <scope>NUCLEOTIDE SEQUENCE [LARGE SCALE GENOMIC DNA]</scope>
    <source>
        <strain evidence="4">yFS286</strain>
    </source>
</reference>
<dbReference type="GO" id="GO:0000127">
    <property type="term" value="C:transcription factor TFIIIC complex"/>
    <property type="evidence" value="ECO:0007669"/>
    <property type="project" value="InterPro"/>
</dbReference>
<evidence type="ECO:0000313" key="3">
    <source>
        <dbReference type="EMBL" id="EPX74149.1"/>
    </source>
</evidence>
<evidence type="ECO:0000313" key="4">
    <source>
        <dbReference type="Proteomes" id="UP000016088"/>
    </source>
</evidence>
<dbReference type="InterPro" id="IPR044230">
    <property type="entry name" value="GTF3C4"/>
</dbReference>
<protein>
    <submittedName>
        <fullName evidence="3">Transcription factor tfiiic complex subunit sfc9</fullName>
    </submittedName>
</protein>
<keyword evidence="4" id="KW-1185">Reference proteome</keyword>
<proteinExistence type="predicted"/>
<name>S9RJK9_SCHOY</name>
<feature type="domain" description="Transcription factor IIIC putative zinc-finger" evidence="2">
    <location>
        <begin position="589"/>
        <end position="671"/>
    </location>
</feature>
<dbReference type="InterPro" id="IPR024764">
    <property type="entry name" value="TFIIIC_Znf"/>
</dbReference>
<accession>S9RJK9</accession>
<dbReference type="eggNOG" id="ENOG502S7UK">
    <property type="taxonomic scope" value="Eukaryota"/>
</dbReference>
<dbReference type="InterPro" id="IPR024761">
    <property type="entry name" value="TFIIIC_delta_N"/>
</dbReference>
<dbReference type="AlphaFoldDB" id="S9RJK9"/>
<dbReference type="Proteomes" id="UP000016088">
    <property type="component" value="Unassembled WGS sequence"/>
</dbReference>
<evidence type="ECO:0000259" key="1">
    <source>
        <dbReference type="Pfam" id="PF12657"/>
    </source>
</evidence>
<dbReference type="GeneID" id="25032334"/>
<feature type="domain" description="Transcription factor IIIC 90kDa subunit N-terminal" evidence="1">
    <location>
        <begin position="19"/>
        <end position="412"/>
    </location>
</feature>
<dbReference type="VEuPathDB" id="FungiDB:SOCG_03362"/>
<dbReference type="InterPro" id="IPR036322">
    <property type="entry name" value="WD40_repeat_dom_sf"/>
</dbReference>
<dbReference type="SUPFAM" id="SSF50978">
    <property type="entry name" value="WD40 repeat-like"/>
    <property type="match status" value="1"/>
</dbReference>
<sequence>MPKDVSLDFLPSSFPSCECSSDGKLAFCNGGRVQILTPSHEINTPKYIKSLAILENYDENERMYSPKDLRIGDLILNHTARQVAWSPTGISENYGCLLAVLTNRYQVYIYSSTSKILHMNWKCVCHINSFLPQGNLSSLRIHVLAWSSLLSLPRLSPWGICLLGLGAEDGNVHVMCVHRNSEMVTKSVNLKCGWLVRLSFSSWSVHNHTAVCNLVCVSQSGSIYIIRVSLDLSTGDYEMHHEDFPFTIDYRSIAPAITWSPVVNDSEYLALAYPNTIYVSCYSKLTGEFVSIATHKLTSLASPVGVFFARNDKSQILMYILTSLAELQVIVLEMTSSNMISNITELPEKQLLEKFLAHRLQSYGSTSESSKSLRIHAFCPSPFSSTAIIHFSVSYPNSFIYIASAMERSFCAYSPAIAVETTFSHLVSSFLTNCCFLPAEGCFYEFSLLEGNNKVDFDILKLLSESLSQLLISDFDYCLRFKDPTSFSNLTSIFFDPSLNALRLLYGWSVYSQKSLNLSIFSSLRNRLVLSLMVFALSKLLSNANYLTVTCKTILKNCVSLTYKELSEVPTALEVADRIAKFIDIPSAFEEVCPACKSHIEFTNEAIATCNKGHVWQRCSITMLILHQRTARYCSICKSVTVDWGSLNIQSACFTKEVQEELGICYFCGGHYLS</sequence>
<dbReference type="EMBL" id="KE503206">
    <property type="protein sequence ID" value="EPX74149.1"/>
    <property type="molecule type" value="Genomic_DNA"/>
</dbReference>
<dbReference type="PANTHER" id="PTHR15496:SF2">
    <property type="entry name" value="GENERAL TRANSCRIPTION FACTOR 3C POLYPEPTIDE 4"/>
    <property type="match status" value="1"/>
</dbReference>
<dbReference type="OrthoDB" id="6021743at2759"/>
<dbReference type="HOGENOM" id="CLU_432896_0_0_1"/>
<dbReference type="GO" id="GO:0004402">
    <property type="term" value="F:histone acetyltransferase activity"/>
    <property type="evidence" value="ECO:0007669"/>
    <property type="project" value="InterPro"/>
</dbReference>
<dbReference type="GO" id="GO:0006384">
    <property type="term" value="P:transcription initiation at RNA polymerase III promoter"/>
    <property type="evidence" value="ECO:0007669"/>
    <property type="project" value="InterPro"/>
</dbReference>
<dbReference type="PANTHER" id="PTHR15496">
    <property type="entry name" value="GENERAL TRANSCRIPTION FACTOR 3C POLYPEPTIDE 4 FAMILY"/>
    <property type="match status" value="1"/>
</dbReference>
<dbReference type="OMA" id="EERRMEC"/>
<evidence type="ECO:0000259" key="2">
    <source>
        <dbReference type="Pfam" id="PF12660"/>
    </source>
</evidence>
<organism evidence="3 4">
    <name type="scientific">Schizosaccharomyces octosporus (strain yFS286)</name>
    <name type="common">Fission yeast</name>
    <name type="synonym">Octosporomyces octosporus</name>
    <dbReference type="NCBI Taxonomy" id="483514"/>
    <lineage>
        <taxon>Eukaryota</taxon>
        <taxon>Fungi</taxon>
        <taxon>Dikarya</taxon>
        <taxon>Ascomycota</taxon>
        <taxon>Taphrinomycotina</taxon>
        <taxon>Schizosaccharomycetes</taxon>
        <taxon>Schizosaccharomycetales</taxon>
        <taxon>Schizosaccharomycetaceae</taxon>
        <taxon>Schizosaccharomyces</taxon>
    </lineage>
</organism>
<gene>
    <name evidence="3" type="ORF">SOCG_03362</name>
</gene>
<dbReference type="RefSeq" id="XP_013017304.1">
    <property type="nucleotide sequence ID" value="XM_013161850.1"/>
</dbReference>
<dbReference type="Pfam" id="PF12660">
    <property type="entry name" value="zf-TFIIIC"/>
    <property type="match status" value="1"/>
</dbReference>